<dbReference type="KEGG" id="cai:Caci_6551"/>
<gene>
    <name evidence="4" type="ordered locus">Caci_6551</name>
</gene>
<dbReference type="eggNOG" id="COG0456">
    <property type="taxonomic scope" value="Bacteria"/>
</dbReference>
<dbReference type="RefSeq" id="WP_015795127.1">
    <property type="nucleotide sequence ID" value="NC_013131.1"/>
</dbReference>
<reference evidence="4 5" key="1">
    <citation type="journal article" date="2009" name="Stand. Genomic Sci.">
        <title>Complete genome sequence of Catenulispora acidiphila type strain (ID 139908).</title>
        <authorList>
            <person name="Copeland A."/>
            <person name="Lapidus A."/>
            <person name="Glavina Del Rio T."/>
            <person name="Nolan M."/>
            <person name="Lucas S."/>
            <person name="Chen F."/>
            <person name="Tice H."/>
            <person name="Cheng J.F."/>
            <person name="Bruce D."/>
            <person name="Goodwin L."/>
            <person name="Pitluck S."/>
            <person name="Mikhailova N."/>
            <person name="Pati A."/>
            <person name="Ivanova N."/>
            <person name="Mavromatis K."/>
            <person name="Chen A."/>
            <person name="Palaniappan K."/>
            <person name="Chain P."/>
            <person name="Land M."/>
            <person name="Hauser L."/>
            <person name="Chang Y.J."/>
            <person name="Jeffries C.D."/>
            <person name="Chertkov O."/>
            <person name="Brettin T."/>
            <person name="Detter J.C."/>
            <person name="Han C."/>
            <person name="Ali Z."/>
            <person name="Tindall B.J."/>
            <person name="Goker M."/>
            <person name="Bristow J."/>
            <person name="Eisen J.A."/>
            <person name="Markowitz V."/>
            <person name="Hugenholtz P."/>
            <person name="Kyrpides N.C."/>
            <person name="Klenk H.P."/>
        </authorList>
    </citation>
    <scope>NUCLEOTIDE SEQUENCE [LARGE SCALE GENOMIC DNA]</scope>
    <source>
        <strain evidence="5">DSM 44928 / JCM 14897 / NBRC 102108 / NRRL B-24433 / ID139908</strain>
    </source>
</reference>
<dbReference type="AlphaFoldDB" id="C7PYA8"/>
<dbReference type="PANTHER" id="PTHR43877">
    <property type="entry name" value="AMINOALKYLPHOSPHONATE N-ACETYLTRANSFERASE-RELATED-RELATED"/>
    <property type="match status" value="1"/>
</dbReference>
<keyword evidence="2" id="KW-0012">Acyltransferase</keyword>
<dbReference type="GO" id="GO:0016747">
    <property type="term" value="F:acyltransferase activity, transferring groups other than amino-acyl groups"/>
    <property type="evidence" value="ECO:0007669"/>
    <property type="project" value="InterPro"/>
</dbReference>
<evidence type="ECO:0000256" key="2">
    <source>
        <dbReference type="ARBA" id="ARBA00023315"/>
    </source>
</evidence>
<protein>
    <submittedName>
        <fullName evidence="4">GCN5-related N-acetyltransferase</fullName>
    </submittedName>
</protein>
<dbReference type="PANTHER" id="PTHR43877:SF1">
    <property type="entry name" value="ACETYLTRANSFERASE"/>
    <property type="match status" value="1"/>
</dbReference>
<dbReference type="Pfam" id="PF00583">
    <property type="entry name" value="Acetyltransf_1"/>
    <property type="match status" value="1"/>
</dbReference>
<dbReference type="EMBL" id="CP001700">
    <property type="protein sequence ID" value="ACU75398.1"/>
    <property type="molecule type" value="Genomic_DNA"/>
</dbReference>
<sequence>MTDVVIREVRPGDGAACAALWRDAGEFFAGINPHTFRVPSNEGLAEWFEQGHATYGGRRDMLTLLAEVDGIVVGSISATLLEPIETAERQVQSDFSRQRLHIDSLDVLTAHRRGGVGTALMKAAEAWGRSHGAEVIILETELNNPLSMAFYEKRMGMTPEVVTLRREIDRSELNGGDA</sequence>
<feature type="domain" description="N-acetyltransferase" evidence="3">
    <location>
        <begin position="4"/>
        <end position="178"/>
    </location>
</feature>
<proteinExistence type="predicted"/>
<evidence type="ECO:0000313" key="5">
    <source>
        <dbReference type="Proteomes" id="UP000000851"/>
    </source>
</evidence>
<accession>C7PYA8</accession>
<name>C7PYA8_CATAD</name>
<keyword evidence="5" id="KW-1185">Reference proteome</keyword>
<evidence type="ECO:0000259" key="3">
    <source>
        <dbReference type="PROSITE" id="PS51186"/>
    </source>
</evidence>
<organism evidence="4 5">
    <name type="scientific">Catenulispora acidiphila (strain DSM 44928 / JCM 14897 / NBRC 102108 / NRRL B-24433 / ID139908)</name>
    <dbReference type="NCBI Taxonomy" id="479433"/>
    <lineage>
        <taxon>Bacteria</taxon>
        <taxon>Bacillati</taxon>
        <taxon>Actinomycetota</taxon>
        <taxon>Actinomycetes</taxon>
        <taxon>Catenulisporales</taxon>
        <taxon>Catenulisporaceae</taxon>
        <taxon>Catenulispora</taxon>
    </lineage>
</organism>
<dbReference type="SUPFAM" id="SSF55729">
    <property type="entry name" value="Acyl-CoA N-acyltransferases (Nat)"/>
    <property type="match status" value="1"/>
</dbReference>
<dbReference type="Gene3D" id="3.40.630.30">
    <property type="match status" value="1"/>
</dbReference>
<dbReference type="PROSITE" id="PS51186">
    <property type="entry name" value="GNAT"/>
    <property type="match status" value="1"/>
</dbReference>
<dbReference type="HOGENOM" id="CLU_1507991_0_0_11"/>
<dbReference type="InParanoid" id="C7PYA8"/>
<dbReference type="CDD" id="cd04301">
    <property type="entry name" value="NAT_SF"/>
    <property type="match status" value="1"/>
</dbReference>
<keyword evidence="1 4" id="KW-0808">Transferase</keyword>
<dbReference type="OrthoDB" id="4774939at2"/>
<dbReference type="InterPro" id="IPR016181">
    <property type="entry name" value="Acyl_CoA_acyltransferase"/>
</dbReference>
<dbReference type="Proteomes" id="UP000000851">
    <property type="component" value="Chromosome"/>
</dbReference>
<evidence type="ECO:0000313" key="4">
    <source>
        <dbReference type="EMBL" id="ACU75398.1"/>
    </source>
</evidence>
<evidence type="ECO:0000256" key="1">
    <source>
        <dbReference type="ARBA" id="ARBA00022679"/>
    </source>
</evidence>
<dbReference type="InterPro" id="IPR050832">
    <property type="entry name" value="Bact_Acetyltransf"/>
</dbReference>
<dbReference type="InterPro" id="IPR000182">
    <property type="entry name" value="GNAT_dom"/>
</dbReference>